<organism evidence="1 2">
    <name type="scientific">Bacteroides reticulotermitis JCM 10512</name>
    <dbReference type="NCBI Taxonomy" id="1445607"/>
    <lineage>
        <taxon>Bacteria</taxon>
        <taxon>Pseudomonadati</taxon>
        <taxon>Bacteroidota</taxon>
        <taxon>Bacteroidia</taxon>
        <taxon>Bacteroidales</taxon>
        <taxon>Bacteroidaceae</taxon>
        <taxon>Bacteroides</taxon>
    </lineage>
</organism>
<gene>
    <name evidence="1" type="ORF">JCM10512_990</name>
</gene>
<reference evidence="1 2" key="1">
    <citation type="journal article" date="2014" name="Genome Announc.">
        <title>Draft Genome Sequence of Bacteroides reticulotermitis Strain JCM 10512T, Isolated from the Gut of a Termite.</title>
        <authorList>
            <person name="Yuki M."/>
            <person name="Oshima K."/>
            <person name="Suda W."/>
            <person name="Sakamoto M."/>
            <person name="Iida T."/>
            <person name="Hattori M."/>
            <person name="Ohkuma M."/>
        </authorList>
    </citation>
    <scope>NUCLEOTIDE SEQUENCE [LARGE SCALE GENOMIC DNA]</scope>
    <source>
        <strain evidence="1 2">JCM 10512</strain>
    </source>
</reference>
<dbReference type="STRING" id="1445607.JCM10512_990"/>
<evidence type="ECO:0000313" key="1">
    <source>
        <dbReference type="EMBL" id="GAE82760.1"/>
    </source>
</evidence>
<dbReference type="EMBL" id="BAIV01000005">
    <property type="protein sequence ID" value="GAE82760.1"/>
    <property type="molecule type" value="Genomic_DNA"/>
</dbReference>
<proteinExistence type="predicted"/>
<dbReference type="Proteomes" id="UP000019131">
    <property type="component" value="Unassembled WGS sequence"/>
</dbReference>
<accession>W4UNL0</accession>
<dbReference type="AlphaFoldDB" id="W4UNL0"/>
<sequence length="73" mass="8813">MNCIDKCDYITHADFIRETEIRCNKAIKLLNRFGHKEPSKETVEEELLYKFKMFYPVCNRLLVALWSYYDCVI</sequence>
<protein>
    <submittedName>
        <fullName evidence="1">Uncharacterized protein</fullName>
    </submittedName>
</protein>
<name>W4UNL0_9BACE</name>
<keyword evidence="2" id="KW-1185">Reference proteome</keyword>
<evidence type="ECO:0000313" key="2">
    <source>
        <dbReference type="Proteomes" id="UP000019131"/>
    </source>
</evidence>
<comment type="caution">
    <text evidence="1">The sequence shown here is derived from an EMBL/GenBank/DDBJ whole genome shotgun (WGS) entry which is preliminary data.</text>
</comment>